<reference key="1">
    <citation type="submission" date="2011-09" db="EMBL/GenBank/DDBJ databases">
        <title>Genomic characterization of the Taylorella genus.</title>
        <authorList>
            <person name="Hebert L."/>
            <person name="Moumen B."/>
            <person name="Pons N."/>
            <person name="Duquesne F."/>
            <person name="Breuil M.-F."/>
            <person name="Goux D."/>
            <person name="Batto J.-M."/>
            <person name="Renault P."/>
            <person name="Laugier C."/>
            <person name="Petry S."/>
        </authorList>
    </citation>
    <scope>NUCLEOTIDE SEQUENCE</scope>
    <source>
        <strain>MCE3</strain>
    </source>
</reference>
<gene>
    <name evidence="2" type="ordered locus">TASI_0421</name>
</gene>
<dbReference type="InterPro" id="IPR003593">
    <property type="entry name" value="AAA+_ATPase"/>
</dbReference>
<keyword evidence="3" id="KW-1185">Reference proteome</keyword>
<protein>
    <submittedName>
        <fullName evidence="2">Phage protein</fullName>
    </submittedName>
</protein>
<proteinExistence type="predicted"/>
<name>G4QCR6_TAYAM</name>
<dbReference type="InterPro" id="IPR027417">
    <property type="entry name" value="P-loop_NTPase"/>
</dbReference>
<dbReference type="Proteomes" id="UP000009284">
    <property type="component" value="Chromosome"/>
</dbReference>
<evidence type="ECO:0000259" key="1">
    <source>
        <dbReference type="SMART" id="SM00382"/>
    </source>
</evidence>
<dbReference type="Gene3D" id="3.40.50.300">
    <property type="entry name" value="P-loop containing nucleotide triphosphate hydrolases"/>
    <property type="match status" value="1"/>
</dbReference>
<dbReference type="eggNOG" id="COG0468">
    <property type="taxonomic scope" value="Bacteria"/>
</dbReference>
<dbReference type="EMBL" id="CP003059">
    <property type="protein sequence ID" value="AEP36196.1"/>
    <property type="molecule type" value="Genomic_DNA"/>
</dbReference>
<dbReference type="STRING" id="1008459.TASI_0421"/>
<dbReference type="SMART" id="SM00382">
    <property type="entry name" value="AAA"/>
    <property type="match status" value="1"/>
</dbReference>
<dbReference type="RefSeq" id="WP_014111094.1">
    <property type="nucleotide sequence ID" value="NC_016043.1"/>
</dbReference>
<evidence type="ECO:0000313" key="2">
    <source>
        <dbReference type="EMBL" id="AEP36196.1"/>
    </source>
</evidence>
<evidence type="ECO:0000313" key="3">
    <source>
        <dbReference type="Proteomes" id="UP000009284"/>
    </source>
</evidence>
<dbReference type="OrthoDB" id="1625426at2"/>
<dbReference type="SUPFAM" id="SSF52540">
    <property type="entry name" value="P-loop containing nucleoside triphosphate hydrolases"/>
    <property type="match status" value="1"/>
</dbReference>
<feature type="domain" description="AAA+ ATPase" evidence="1">
    <location>
        <begin position="11"/>
        <end position="192"/>
    </location>
</feature>
<dbReference type="HOGENOM" id="CLU_064891_2_1_4"/>
<accession>G4QCR6</accession>
<sequence>MQFNKATRKKAKLRLALIGASGAGKTYSALLIAKGLGGKVAVIDTENGSASLYSHLLDFDVLELTPPYSPERYIEAIKTAEKAGYDVLIIDSVTHEWNGAGGVLELVEDIAKAKYRGNSLAAWGELTPRHRAFLDAMVQSPLHIIATARSKSEVAIVQDGGKARGQKVGTKTEQRDGFEFEFTTVLEIDHATRLAMASKDRTGIFNGVLETITEETGKRLINWLNAGSEPVKESEEKPNIEYASIDVIMNCLETAENAERLEAIYRRALKKCDPKDVPLIETAYKNYEEKLGAMV</sequence>
<reference evidence="2 3" key="2">
    <citation type="journal article" date="2012" name="PLoS ONE">
        <title>Genomic characterization of the taylorella genus.</title>
        <authorList>
            <person name="Hebert L."/>
            <person name="Moumen B."/>
            <person name="Pons N."/>
            <person name="Duquesne F."/>
            <person name="Breuil M.F."/>
            <person name="Goux D."/>
            <person name="Batto J.M."/>
            <person name="Laugier C."/>
            <person name="Renault P."/>
            <person name="Petry S."/>
        </authorList>
    </citation>
    <scope>NUCLEOTIDE SEQUENCE [LARGE SCALE GENOMIC DNA]</scope>
    <source>
        <strain evidence="2 3">MCE3</strain>
    </source>
</reference>
<dbReference type="Pfam" id="PF13479">
    <property type="entry name" value="AAA_24"/>
    <property type="match status" value="1"/>
</dbReference>
<dbReference type="KEGG" id="tas:TASI_0421"/>
<organism evidence="2 3">
    <name type="scientific">Taylorella asinigenitalis (strain MCE3)</name>
    <dbReference type="NCBI Taxonomy" id="1008459"/>
    <lineage>
        <taxon>Bacteria</taxon>
        <taxon>Pseudomonadati</taxon>
        <taxon>Pseudomonadota</taxon>
        <taxon>Betaproteobacteria</taxon>
        <taxon>Burkholderiales</taxon>
        <taxon>Alcaligenaceae</taxon>
        <taxon>Taylorella</taxon>
    </lineage>
</organism>
<dbReference type="AlphaFoldDB" id="G4QCR6"/>